<reference evidence="4 5" key="1">
    <citation type="submission" date="2017-10" db="EMBL/GenBank/DDBJ databases">
        <title>FDA dAtabase for Regulatory Grade micrObial Sequences (FDA-ARGOS): Supporting development and validation of Infectious Disease Dx tests.</title>
        <authorList>
            <person name="Campos J."/>
            <person name="Goldberg B."/>
            <person name="Tallon L.J."/>
            <person name="Sadzewicz L."/>
            <person name="Sengamalay N."/>
            <person name="Ott S."/>
            <person name="Godinez A."/>
            <person name="Nagaraj S."/>
            <person name="Vyas G."/>
            <person name="Aluvathingal J."/>
            <person name="Nadendla S."/>
            <person name="Geyer C."/>
            <person name="Nandy P."/>
            <person name="Hobson J."/>
            <person name="Sichtig H."/>
        </authorList>
    </citation>
    <scope>NUCLEOTIDE SEQUENCE [LARGE SCALE GENOMIC DNA]</scope>
    <source>
        <strain evidence="4 5">FDAARGOS_185</strain>
    </source>
</reference>
<dbReference type="NCBIfam" id="NF033218">
    <property type="entry name" value="anchor_AmaP"/>
    <property type="match status" value="1"/>
</dbReference>
<sequence length="189" mass="21399">MNKGLKAILIIILLILLSIFLPIIAIYYFVASKSLDLTSLQRLVLTNEYIQSYLFWAAVVLAILTVVIMLIILLYPKRVSTFILKEQRGALALDKRAIEGYVRTSLKQENFMDTPKVNVIATKNKLKVNVRGQLKKTSALIDRTDNWAKGMEKQIHQLLGSKEKFSINVKFYSFDSDSSKTGVVESRVG</sequence>
<organism evidence="2 6">
    <name type="scientific">Enterococcus avium</name>
    <name type="common">Streptococcus avium</name>
    <dbReference type="NCBI Taxonomy" id="33945"/>
    <lineage>
        <taxon>Bacteria</taxon>
        <taxon>Bacillati</taxon>
        <taxon>Bacillota</taxon>
        <taxon>Bacilli</taxon>
        <taxon>Lactobacillales</taxon>
        <taxon>Enterococcaceae</taxon>
        <taxon>Enterococcus</taxon>
    </lineage>
</organism>
<dbReference type="AlphaFoldDB" id="A0A2N8Q1B8"/>
<name>A0A2N8Q1B8_ENTAV</name>
<evidence type="ECO:0000313" key="4">
    <source>
        <dbReference type="EMBL" id="TRZ34841.1"/>
    </source>
</evidence>
<dbReference type="EMBL" id="PDXQ01000001">
    <property type="protein sequence ID" value="TRZ34841.1"/>
    <property type="molecule type" value="Genomic_DNA"/>
</dbReference>
<dbReference type="GeneID" id="69567007"/>
<accession>A0A2N8Q1B8</accession>
<dbReference type="EMBL" id="JARPWY010000103">
    <property type="protein sequence ID" value="MDT2516766.1"/>
    <property type="molecule type" value="Genomic_DNA"/>
</dbReference>
<evidence type="ECO:0000313" key="6">
    <source>
        <dbReference type="Proteomes" id="UP001260773"/>
    </source>
</evidence>
<dbReference type="Proteomes" id="UP000316316">
    <property type="component" value="Unassembled WGS sequence"/>
</dbReference>
<feature type="transmembrane region" description="Helical" evidence="1">
    <location>
        <begin position="50"/>
        <end position="75"/>
    </location>
</feature>
<keyword evidence="1" id="KW-0812">Transmembrane</keyword>
<keyword evidence="1" id="KW-0472">Membrane</keyword>
<reference evidence="2 7" key="2">
    <citation type="submission" date="2023-03" db="EMBL/GenBank/DDBJ databases">
        <authorList>
            <person name="Shen W."/>
            <person name="Cai J."/>
        </authorList>
    </citation>
    <scope>NUCLEOTIDE SEQUENCE</scope>
    <source>
        <strain evidence="2">P33-2</strain>
        <strain evidence="3 7">Y2</strain>
    </source>
</reference>
<gene>
    <name evidence="2" type="primary">amaP</name>
    <name evidence="4" type="ORF">AUF17_12370</name>
    <name evidence="2" type="ORF">P7D43_06085</name>
    <name evidence="3" type="ORF">P7D79_21325</name>
</gene>
<evidence type="ECO:0000313" key="7">
    <source>
        <dbReference type="Proteomes" id="UP001264335"/>
    </source>
</evidence>
<dbReference type="EMBL" id="JARPWH010000014">
    <property type="protein sequence ID" value="MDT2401933.1"/>
    <property type="molecule type" value="Genomic_DNA"/>
</dbReference>
<dbReference type="RefSeq" id="WP_016181067.1">
    <property type="nucleotide sequence ID" value="NZ_CAAKOC010000113.1"/>
</dbReference>
<protein>
    <submittedName>
        <fullName evidence="2">Alkaline shock response membrane anchor protein AmaP</fullName>
    </submittedName>
</protein>
<proteinExistence type="predicted"/>
<evidence type="ECO:0000313" key="3">
    <source>
        <dbReference type="EMBL" id="MDT2516766.1"/>
    </source>
</evidence>
<dbReference type="Proteomes" id="UP001264335">
    <property type="component" value="Unassembled WGS sequence"/>
</dbReference>
<evidence type="ECO:0000313" key="2">
    <source>
        <dbReference type="EMBL" id="MDT2401933.1"/>
    </source>
</evidence>
<dbReference type="Proteomes" id="UP001260773">
    <property type="component" value="Unassembled WGS sequence"/>
</dbReference>
<keyword evidence="1" id="KW-1133">Transmembrane helix</keyword>
<evidence type="ECO:0000313" key="5">
    <source>
        <dbReference type="Proteomes" id="UP000316316"/>
    </source>
</evidence>
<evidence type="ECO:0000256" key="1">
    <source>
        <dbReference type="SAM" id="Phobius"/>
    </source>
</evidence>
<comment type="caution">
    <text evidence="2">The sequence shown here is derived from an EMBL/GenBank/DDBJ whole genome shotgun (WGS) entry which is preliminary data.</text>
</comment>
<feature type="transmembrane region" description="Helical" evidence="1">
    <location>
        <begin position="7"/>
        <end position="30"/>
    </location>
</feature>